<keyword evidence="6" id="KW-0547">Nucleotide-binding</keyword>
<keyword evidence="9" id="KW-0472">Membrane</keyword>
<comment type="subcellular location">
    <subcellularLocation>
        <location evidence="1">Cell inner membrane</location>
        <topology evidence="1">Peripheral membrane protein</topology>
    </subcellularLocation>
</comment>
<keyword evidence="4" id="KW-1003">Cell membrane</keyword>
<evidence type="ECO:0000256" key="9">
    <source>
        <dbReference type="ARBA" id="ARBA00023136"/>
    </source>
</evidence>
<dbReference type="GO" id="GO:0005886">
    <property type="term" value="C:plasma membrane"/>
    <property type="evidence" value="ECO:0007669"/>
    <property type="project" value="UniProtKB-SubCell"/>
</dbReference>
<dbReference type="GO" id="GO:0016887">
    <property type="term" value="F:ATP hydrolysis activity"/>
    <property type="evidence" value="ECO:0007669"/>
    <property type="project" value="InterPro"/>
</dbReference>
<dbReference type="InterPro" id="IPR027417">
    <property type="entry name" value="P-loop_NTPase"/>
</dbReference>
<dbReference type="PROSITE" id="PS50893">
    <property type="entry name" value="ABC_TRANSPORTER_2"/>
    <property type="match status" value="1"/>
</dbReference>
<dbReference type="EMBL" id="JARGEQ010000025">
    <property type="protein sequence ID" value="MDF1585544.1"/>
    <property type="molecule type" value="Genomic_DNA"/>
</dbReference>
<evidence type="ECO:0000256" key="4">
    <source>
        <dbReference type="ARBA" id="ARBA00022475"/>
    </source>
</evidence>
<name>A0AAP3V0K1_9PROT</name>
<dbReference type="Pfam" id="PF08352">
    <property type="entry name" value="oligo_HPY"/>
    <property type="match status" value="1"/>
</dbReference>
<gene>
    <name evidence="11" type="ORF">PZ740_03980</name>
</gene>
<comment type="caution">
    <text evidence="11">The sequence shown here is derived from an EMBL/GenBank/DDBJ whole genome shotgun (WGS) entry which is preliminary data.</text>
</comment>
<sequence>MTTPVLAVEGLDVEFPSYGEAPVRALHGLDLSIGEQEIVGLVGESGSGKTTLARAIMQLVPPPGRISQGSVSFEGRDLSKLDEEQLRTLRGRAMSMVIANPRSELNPLLTVGQQIGNILKYHTGCKGRELRERVIEMLKEVRIPDPERRYDAFPHELSGGMAQRVVMAIALICNPRLVISDDATSGLDVTVQAQVLELLKRLAERHRTAMLFITRDIGITAHFCDRVAIIYGGEIMEIATRARFFANPMHPYSVLLLAAFSHNPKLRSYWLKEGEAAAEARPAETGCPFAPRCVRVREHCRSVHPELRELEAGHHVRCHFPVERRA</sequence>
<evidence type="ECO:0000256" key="5">
    <source>
        <dbReference type="ARBA" id="ARBA00022519"/>
    </source>
</evidence>
<dbReference type="SUPFAM" id="SSF52540">
    <property type="entry name" value="P-loop containing nucleoside triphosphate hydrolases"/>
    <property type="match status" value="1"/>
</dbReference>
<dbReference type="GO" id="GO:0055085">
    <property type="term" value="P:transmembrane transport"/>
    <property type="evidence" value="ECO:0007669"/>
    <property type="project" value="UniProtKB-ARBA"/>
</dbReference>
<evidence type="ECO:0000259" key="10">
    <source>
        <dbReference type="PROSITE" id="PS50893"/>
    </source>
</evidence>
<keyword evidence="12" id="KW-1185">Reference proteome</keyword>
<dbReference type="Proteomes" id="UP001301140">
    <property type="component" value="Unassembled WGS sequence"/>
</dbReference>
<evidence type="ECO:0000313" key="11">
    <source>
        <dbReference type="EMBL" id="MDF1585544.1"/>
    </source>
</evidence>
<dbReference type="InterPro" id="IPR003593">
    <property type="entry name" value="AAA+_ATPase"/>
</dbReference>
<dbReference type="AlphaFoldDB" id="A0AAP3V0K1"/>
<evidence type="ECO:0000256" key="8">
    <source>
        <dbReference type="ARBA" id="ARBA00022967"/>
    </source>
</evidence>
<dbReference type="SMART" id="SM00382">
    <property type="entry name" value="AAA"/>
    <property type="match status" value="1"/>
</dbReference>
<dbReference type="PROSITE" id="PS00211">
    <property type="entry name" value="ABC_TRANSPORTER_1"/>
    <property type="match status" value="1"/>
</dbReference>
<keyword evidence="8" id="KW-1278">Translocase</keyword>
<dbReference type="InterPro" id="IPR017871">
    <property type="entry name" value="ABC_transporter-like_CS"/>
</dbReference>
<comment type="similarity">
    <text evidence="2">Belongs to the ABC transporter superfamily.</text>
</comment>
<evidence type="ECO:0000256" key="6">
    <source>
        <dbReference type="ARBA" id="ARBA00022741"/>
    </source>
</evidence>
<keyword evidence="5" id="KW-0997">Cell inner membrane</keyword>
<dbReference type="Gene3D" id="3.40.50.300">
    <property type="entry name" value="P-loop containing nucleotide triphosphate hydrolases"/>
    <property type="match status" value="1"/>
</dbReference>
<dbReference type="FunFam" id="3.40.50.300:FF:000016">
    <property type="entry name" value="Oligopeptide ABC transporter ATP-binding component"/>
    <property type="match status" value="1"/>
</dbReference>
<dbReference type="RefSeq" id="WP_327787963.1">
    <property type="nucleotide sequence ID" value="NZ_JARGEQ010000025.1"/>
</dbReference>
<dbReference type="NCBIfam" id="TIGR01727">
    <property type="entry name" value="oligo_HPY"/>
    <property type="match status" value="1"/>
</dbReference>
<keyword evidence="7 11" id="KW-0067">ATP-binding</keyword>
<dbReference type="GO" id="GO:0005524">
    <property type="term" value="F:ATP binding"/>
    <property type="evidence" value="ECO:0007669"/>
    <property type="project" value="UniProtKB-KW"/>
</dbReference>
<dbReference type="InterPro" id="IPR050388">
    <property type="entry name" value="ABC_Ni/Peptide_Import"/>
</dbReference>
<dbReference type="CDD" id="cd03257">
    <property type="entry name" value="ABC_NikE_OppD_transporters"/>
    <property type="match status" value="1"/>
</dbReference>
<dbReference type="InterPro" id="IPR003439">
    <property type="entry name" value="ABC_transporter-like_ATP-bd"/>
</dbReference>
<evidence type="ECO:0000256" key="1">
    <source>
        <dbReference type="ARBA" id="ARBA00004417"/>
    </source>
</evidence>
<dbReference type="GO" id="GO:0015833">
    <property type="term" value="P:peptide transport"/>
    <property type="evidence" value="ECO:0007669"/>
    <property type="project" value="InterPro"/>
</dbReference>
<evidence type="ECO:0000256" key="2">
    <source>
        <dbReference type="ARBA" id="ARBA00005417"/>
    </source>
</evidence>
<organism evidence="11 12">
    <name type="scientific">Marinimicrococcus flavescens</name>
    <dbReference type="NCBI Taxonomy" id="3031815"/>
    <lineage>
        <taxon>Bacteria</taxon>
        <taxon>Pseudomonadati</taxon>
        <taxon>Pseudomonadota</taxon>
        <taxon>Alphaproteobacteria</taxon>
        <taxon>Geminicoccales</taxon>
        <taxon>Geminicoccaceae</taxon>
        <taxon>Marinimicrococcus</taxon>
    </lineage>
</organism>
<dbReference type="PANTHER" id="PTHR43297:SF14">
    <property type="entry name" value="ATPASE AAA-TYPE CORE DOMAIN-CONTAINING PROTEIN"/>
    <property type="match status" value="1"/>
</dbReference>
<feature type="domain" description="ABC transporter" evidence="10">
    <location>
        <begin position="8"/>
        <end position="257"/>
    </location>
</feature>
<dbReference type="PANTHER" id="PTHR43297">
    <property type="entry name" value="OLIGOPEPTIDE TRANSPORT ATP-BINDING PROTEIN APPD"/>
    <property type="match status" value="1"/>
</dbReference>
<dbReference type="Pfam" id="PF00005">
    <property type="entry name" value="ABC_tran"/>
    <property type="match status" value="1"/>
</dbReference>
<reference evidence="11 12" key="1">
    <citation type="submission" date="2023-03" db="EMBL/GenBank/DDBJ databases">
        <title>YIM 152171 draft genome.</title>
        <authorList>
            <person name="Yang Z."/>
        </authorList>
    </citation>
    <scope>NUCLEOTIDE SEQUENCE [LARGE SCALE GENOMIC DNA]</scope>
    <source>
        <strain evidence="11 12">YIM 152171</strain>
    </source>
</reference>
<keyword evidence="3" id="KW-0813">Transport</keyword>
<protein>
    <submittedName>
        <fullName evidence="11">ABC transporter ATP-binding protein</fullName>
    </submittedName>
</protein>
<evidence type="ECO:0000256" key="7">
    <source>
        <dbReference type="ARBA" id="ARBA00022840"/>
    </source>
</evidence>
<dbReference type="InterPro" id="IPR013563">
    <property type="entry name" value="Oligopep_ABC_C"/>
</dbReference>
<evidence type="ECO:0000256" key="3">
    <source>
        <dbReference type="ARBA" id="ARBA00022448"/>
    </source>
</evidence>
<proteinExistence type="inferred from homology"/>
<evidence type="ECO:0000313" key="12">
    <source>
        <dbReference type="Proteomes" id="UP001301140"/>
    </source>
</evidence>
<accession>A0AAP3V0K1</accession>